<proteinExistence type="predicted"/>
<organism evidence="2 3">
    <name type="scientific">Parapedobacter luteus</name>
    <dbReference type="NCBI Taxonomy" id="623280"/>
    <lineage>
        <taxon>Bacteria</taxon>
        <taxon>Pseudomonadati</taxon>
        <taxon>Bacteroidota</taxon>
        <taxon>Sphingobacteriia</taxon>
        <taxon>Sphingobacteriales</taxon>
        <taxon>Sphingobacteriaceae</taxon>
        <taxon>Parapedobacter</taxon>
    </lineage>
</organism>
<name>A0A1T5FLH7_9SPHI</name>
<evidence type="ECO:0000256" key="1">
    <source>
        <dbReference type="SAM" id="Phobius"/>
    </source>
</evidence>
<dbReference type="AlphaFoldDB" id="A0A1T5FLH7"/>
<keyword evidence="3" id="KW-1185">Reference proteome</keyword>
<keyword evidence="1" id="KW-0472">Membrane</keyword>
<feature type="transmembrane region" description="Helical" evidence="1">
    <location>
        <begin position="12"/>
        <end position="31"/>
    </location>
</feature>
<gene>
    <name evidence="2" type="ORF">SAMN05660226_04069</name>
</gene>
<feature type="transmembrane region" description="Helical" evidence="1">
    <location>
        <begin position="46"/>
        <end position="66"/>
    </location>
</feature>
<dbReference type="STRING" id="623280.SAMN05660226_04069"/>
<evidence type="ECO:0000313" key="2">
    <source>
        <dbReference type="EMBL" id="SKB96938.1"/>
    </source>
</evidence>
<keyword evidence="1" id="KW-0812">Transmembrane</keyword>
<reference evidence="2 3" key="1">
    <citation type="submission" date="2017-02" db="EMBL/GenBank/DDBJ databases">
        <authorList>
            <person name="Peterson S.W."/>
        </authorList>
    </citation>
    <scope>NUCLEOTIDE SEQUENCE [LARGE SCALE GENOMIC DNA]</scope>
    <source>
        <strain evidence="2 3">DSM 22899</strain>
    </source>
</reference>
<protein>
    <submittedName>
        <fullName evidence="2">Putative ABC transport system permease protein</fullName>
    </submittedName>
</protein>
<sequence length="83" mass="9320">MIDIVGMLSQDFIKLVLVAAIIALPIAWWTMNRWLANFAYRIDVEWWMFAAAGLMAVIIALVTLSWQAVRAAAANPVDSLRDE</sequence>
<evidence type="ECO:0000313" key="3">
    <source>
        <dbReference type="Proteomes" id="UP000190541"/>
    </source>
</evidence>
<accession>A0A1T5FLH7</accession>
<keyword evidence="1" id="KW-1133">Transmembrane helix</keyword>
<dbReference type="Proteomes" id="UP000190541">
    <property type="component" value="Unassembled WGS sequence"/>
</dbReference>
<dbReference type="EMBL" id="FUYS01000018">
    <property type="protein sequence ID" value="SKB96938.1"/>
    <property type="molecule type" value="Genomic_DNA"/>
</dbReference>